<dbReference type="SUPFAM" id="SSF51735">
    <property type="entry name" value="NAD(P)-binding Rossmann-fold domains"/>
    <property type="match status" value="1"/>
</dbReference>
<protein>
    <submittedName>
        <fullName evidence="3">Nucleoside-diphosphate-sugar epimerase</fullName>
    </submittedName>
</protein>
<organism evidence="3 4">
    <name type="scientific">Mucilaginibacter lappiensis</name>
    <dbReference type="NCBI Taxonomy" id="354630"/>
    <lineage>
        <taxon>Bacteria</taxon>
        <taxon>Pseudomonadati</taxon>
        <taxon>Bacteroidota</taxon>
        <taxon>Sphingobacteriia</taxon>
        <taxon>Sphingobacteriales</taxon>
        <taxon>Sphingobacteriaceae</taxon>
        <taxon>Mucilaginibacter</taxon>
    </lineage>
</organism>
<name>A0ABR6PLZ0_9SPHI</name>
<keyword evidence="4" id="KW-1185">Reference proteome</keyword>
<dbReference type="Proteomes" id="UP000541583">
    <property type="component" value="Unassembled WGS sequence"/>
</dbReference>
<proteinExistence type="inferred from homology"/>
<dbReference type="InterPro" id="IPR001509">
    <property type="entry name" value="Epimerase_deHydtase"/>
</dbReference>
<sequence length="307" mass="35004">MAKVFITGVTGFLGSNIANYLVEQGHTIAATYRDGSSRHLCKNFEGRIIWILQDGNSWMEKVIDFEPEIIIHSAWIGVGHLERNVWEIQSANIIFTEQVLSVAQRSMTKKVISLGSQAEYGVFDGCITEEHVLNPTEAYGCVKLVCAELVKQFCNHNKIDWFWLRLFSFFGIGESEKWLIPTLVNKLLTTDHMDLTPGEQKYAYLYVEDLGRGINQIINVNGSSGVYNISGKNLVSLKSLVEFIRDQINPLFQLNFSKLSYRENQPMHMQGNVSKFVNEFGEFEVSDFNESLILTVNHIKEQVKKHQ</sequence>
<gene>
    <name evidence="3" type="ORF">HDF23_003543</name>
</gene>
<dbReference type="CDD" id="cd08946">
    <property type="entry name" value="SDR_e"/>
    <property type="match status" value="1"/>
</dbReference>
<evidence type="ECO:0000256" key="1">
    <source>
        <dbReference type="ARBA" id="ARBA00007637"/>
    </source>
</evidence>
<evidence type="ECO:0000313" key="4">
    <source>
        <dbReference type="Proteomes" id="UP000541583"/>
    </source>
</evidence>
<dbReference type="Pfam" id="PF01370">
    <property type="entry name" value="Epimerase"/>
    <property type="match status" value="1"/>
</dbReference>
<dbReference type="RefSeq" id="WP_076374918.1">
    <property type="nucleotide sequence ID" value="NZ_FTMG01000009.1"/>
</dbReference>
<evidence type="ECO:0000313" key="3">
    <source>
        <dbReference type="EMBL" id="MBB6110782.1"/>
    </source>
</evidence>
<dbReference type="EMBL" id="JACHCB010000009">
    <property type="protein sequence ID" value="MBB6110782.1"/>
    <property type="molecule type" value="Genomic_DNA"/>
</dbReference>
<accession>A0ABR6PLZ0</accession>
<comment type="caution">
    <text evidence="3">The sequence shown here is derived from an EMBL/GenBank/DDBJ whole genome shotgun (WGS) entry which is preliminary data.</text>
</comment>
<reference evidence="3 4" key="1">
    <citation type="submission" date="2020-08" db="EMBL/GenBank/DDBJ databases">
        <title>Genomic Encyclopedia of Type Strains, Phase IV (KMG-V): Genome sequencing to study the core and pangenomes of soil and plant-associated prokaryotes.</title>
        <authorList>
            <person name="Whitman W."/>
        </authorList>
    </citation>
    <scope>NUCLEOTIDE SEQUENCE [LARGE SCALE GENOMIC DNA]</scope>
    <source>
        <strain evidence="3 4">ANJLi2</strain>
    </source>
</reference>
<comment type="similarity">
    <text evidence="1">Belongs to the NAD(P)-dependent epimerase/dehydratase family.</text>
</comment>
<feature type="domain" description="NAD-dependent epimerase/dehydratase" evidence="2">
    <location>
        <begin position="4"/>
        <end position="229"/>
    </location>
</feature>
<dbReference type="InterPro" id="IPR036291">
    <property type="entry name" value="NAD(P)-bd_dom_sf"/>
</dbReference>
<evidence type="ECO:0000259" key="2">
    <source>
        <dbReference type="Pfam" id="PF01370"/>
    </source>
</evidence>
<dbReference type="Gene3D" id="3.40.50.720">
    <property type="entry name" value="NAD(P)-binding Rossmann-like Domain"/>
    <property type="match status" value="1"/>
</dbReference>
<dbReference type="PANTHER" id="PTHR43000">
    <property type="entry name" value="DTDP-D-GLUCOSE 4,6-DEHYDRATASE-RELATED"/>
    <property type="match status" value="1"/>
</dbReference>